<organism evidence="2 3">
    <name type="scientific">Streptomyces umbrinus</name>
    <dbReference type="NCBI Taxonomy" id="67370"/>
    <lineage>
        <taxon>Bacteria</taxon>
        <taxon>Bacillati</taxon>
        <taxon>Actinomycetota</taxon>
        <taxon>Actinomycetes</taxon>
        <taxon>Kitasatosporales</taxon>
        <taxon>Streptomycetaceae</taxon>
        <taxon>Streptomyces</taxon>
        <taxon>Streptomyces phaeochromogenes group</taxon>
    </lineage>
</organism>
<evidence type="ECO:0000313" key="3">
    <source>
        <dbReference type="Proteomes" id="UP001230328"/>
    </source>
</evidence>
<keyword evidence="2" id="KW-0808">Transferase</keyword>
<reference evidence="2 3" key="1">
    <citation type="submission" date="2023-07" db="EMBL/GenBank/DDBJ databases">
        <title>Comparative genomics of wheat-associated soil bacteria to identify genetic determinants of phenazine resistance.</title>
        <authorList>
            <person name="Mouncey N."/>
        </authorList>
    </citation>
    <scope>NUCLEOTIDE SEQUENCE [LARGE SCALE GENOMIC DNA]</scope>
    <source>
        <strain evidence="2 3">V2I4</strain>
    </source>
</reference>
<dbReference type="Gene3D" id="3.40.50.300">
    <property type="entry name" value="P-loop containing nucleotide triphosphate hydrolases"/>
    <property type="match status" value="1"/>
</dbReference>
<evidence type="ECO:0000313" key="2">
    <source>
        <dbReference type="EMBL" id="MDQ1030890.1"/>
    </source>
</evidence>
<name>A0ABU0T502_9ACTN</name>
<feature type="region of interest" description="Disordered" evidence="1">
    <location>
        <begin position="26"/>
        <end position="71"/>
    </location>
</feature>
<dbReference type="EMBL" id="JAUSZI010000002">
    <property type="protein sequence ID" value="MDQ1030890.1"/>
    <property type="molecule type" value="Genomic_DNA"/>
</dbReference>
<comment type="caution">
    <text evidence="2">The sequence shown here is derived from an EMBL/GenBank/DDBJ whole genome shotgun (WGS) entry which is preliminary data.</text>
</comment>
<accession>A0ABU0T502</accession>
<dbReference type="Proteomes" id="UP001230328">
    <property type="component" value="Unassembled WGS sequence"/>
</dbReference>
<evidence type="ECO:0000256" key="1">
    <source>
        <dbReference type="SAM" id="MobiDB-lite"/>
    </source>
</evidence>
<sequence>MTATARRHLLPRSPGSGLGKVIRRSTPARVHGFSSDAARTGRTIPSRTTSRRPTRPRTTPDRTHRTHHTQGPLIHLHTLASRLHRLPPSCGPVRLIGVDGHAGSGKTTFAGHLAEALGGAPVLHLDDIATHEELFAWTGRLLQEVVEPLSHDTTAHYRPYDWDTRGFGQDRALPPAPVVLVEGVGAGRRAIRPWLARLLWMELADEDAWARGRQRDGSAQNEFWEGWVRAERRHFTKDPSKPYADLLVLQCSEGYEVLQGPAATSAKSLSVTDRDGPASVC</sequence>
<dbReference type="SUPFAM" id="SSF52540">
    <property type="entry name" value="P-loop containing nucleoside triphosphate hydrolases"/>
    <property type="match status" value="1"/>
</dbReference>
<dbReference type="GO" id="GO:0016301">
    <property type="term" value="F:kinase activity"/>
    <property type="evidence" value="ECO:0007669"/>
    <property type="project" value="UniProtKB-KW"/>
</dbReference>
<proteinExistence type="predicted"/>
<keyword evidence="2" id="KW-0418">Kinase</keyword>
<protein>
    <submittedName>
        <fullName evidence="2">Uridine kinase</fullName>
    </submittedName>
</protein>
<gene>
    <name evidence="2" type="ORF">QF035_008472</name>
</gene>
<keyword evidence="3" id="KW-1185">Reference proteome</keyword>
<dbReference type="InterPro" id="IPR027417">
    <property type="entry name" value="P-loop_NTPase"/>
</dbReference>